<evidence type="ECO:0000313" key="5">
    <source>
        <dbReference type="EMBL" id="CQR59269.1"/>
    </source>
</evidence>
<dbReference type="InterPro" id="IPR036388">
    <property type="entry name" value="WH-like_DNA-bd_sf"/>
</dbReference>
<dbReference type="SUPFAM" id="SSF46785">
    <property type="entry name" value="Winged helix' DNA-binding domain"/>
    <property type="match status" value="1"/>
</dbReference>
<dbReference type="InterPro" id="IPR050679">
    <property type="entry name" value="Bact_HTH_transcr_reg"/>
</dbReference>
<keyword evidence="5" id="KW-0614">Plasmid</keyword>
<dbReference type="SMART" id="SM00866">
    <property type="entry name" value="UTRA"/>
    <property type="match status" value="1"/>
</dbReference>
<gene>
    <name evidence="5" type="ORF">sle1_102</name>
</gene>
<dbReference type="Gene3D" id="3.40.1410.10">
    <property type="entry name" value="Chorismate lyase-like"/>
    <property type="match status" value="1"/>
</dbReference>
<dbReference type="InterPro" id="IPR011663">
    <property type="entry name" value="UTRA"/>
</dbReference>
<dbReference type="EMBL" id="LN831788">
    <property type="protein sequence ID" value="CQR59269.1"/>
    <property type="molecule type" value="Genomic_DNA"/>
</dbReference>
<dbReference type="AlphaFoldDB" id="A0A0F7VKK6"/>
<protein>
    <submittedName>
        <fullName evidence="5">Sle1_102 protein</fullName>
    </submittedName>
</protein>
<dbReference type="PANTHER" id="PTHR44846">
    <property type="entry name" value="MANNOSYL-D-GLYCERATE TRANSPORT/METABOLISM SYSTEM REPRESSOR MNGR-RELATED"/>
    <property type="match status" value="1"/>
</dbReference>
<dbReference type="InterPro" id="IPR036390">
    <property type="entry name" value="WH_DNA-bd_sf"/>
</dbReference>
<dbReference type="InterPro" id="IPR000524">
    <property type="entry name" value="Tscrpt_reg_HTH_GntR"/>
</dbReference>
<sequence>MPETTGYTEIAEHFRRQIRDGTLRPGDDMPSYKAVSEQFGVAHTTAHRAFRMLKMEGLTLTRPGKTTVVAGPVSNNIATRVALHGATGSALDSGESSRILEVGTTGADELVASRLDVPPGTPVQVRRRVVSRNGLPIHLSSSYYPAYVIAVTPELTEPVSTGASRELAASRLGLAQDQVLEEVTSRLATTTEKEALGLTASEVVVTQVVRTVTLEDGRVVEVAVKVAEGSTILRWTTSLRPQE</sequence>
<geneLocation type="plasmid" evidence="5 6">
    <name>pSLE1</name>
</geneLocation>
<organism evidence="5 6">
    <name type="scientific">Streptomyces leeuwenhoekii</name>
    <dbReference type="NCBI Taxonomy" id="1437453"/>
    <lineage>
        <taxon>Bacteria</taxon>
        <taxon>Bacillati</taxon>
        <taxon>Actinomycetota</taxon>
        <taxon>Actinomycetes</taxon>
        <taxon>Kitasatosporales</taxon>
        <taxon>Streptomycetaceae</taxon>
        <taxon>Streptomyces</taxon>
    </lineage>
</organism>
<dbReference type="PROSITE" id="PS50949">
    <property type="entry name" value="HTH_GNTR"/>
    <property type="match status" value="1"/>
</dbReference>
<evidence type="ECO:0000259" key="4">
    <source>
        <dbReference type="PROSITE" id="PS50949"/>
    </source>
</evidence>
<dbReference type="CDD" id="cd07377">
    <property type="entry name" value="WHTH_GntR"/>
    <property type="match status" value="1"/>
</dbReference>
<evidence type="ECO:0000256" key="1">
    <source>
        <dbReference type="ARBA" id="ARBA00023015"/>
    </source>
</evidence>
<dbReference type="Proteomes" id="UP000035016">
    <property type="component" value="Plasmid pSLE1"/>
</dbReference>
<dbReference type="Pfam" id="PF00392">
    <property type="entry name" value="GntR"/>
    <property type="match status" value="1"/>
</dbReference>
<dbReference type="GO" id="GO:0045892">
    <property type="term" value="P:negative regulation of DNA-templated transcription"/>
    <property type="evidence" value="ECO:0007669"/>
    <property type="project" value="TreeGrafter"/>
</dbReference>
<proteinExistence type="predicted"/>
<keyword evidence="2" id="KW-0238">DNA-binding</keyword>
<dbReference type="GO" id="GO:0003677">
    <property type="term" value="F:DNA binding"/>
    <property type="evidence" value="ECO:0007669"/>
    <property type="project" value="UniProtKB-KW"/>
</dbReference>
<dbReference type="PATRIC" id="fig|1437453.6.peg.7228"/>
<keyword evidence="3" id="KW-0804">Transcription</keyword>
<dbReference type="InterPro" id="IPR028978">
    <property type="entry name" value="Chorismate_lyase_/UTRA_dom_sf"/>
</dbReference>
<reference evidence="6" key="1">
    <citation type="submission" date="2015-02" db="EMBL/GenBank/DDBJ databases">
        <authorList>
            <person name="Gomez-Escribano P.J."/>
        </authorList>
    </citation>
    <scope>NUCLEOTIDE SEQUENCE [LARGE SCALE GENOMIC DNA]</scope>
    <source>
        <strain evidence="6">C34 (DSM 42122 / NRRL B-24963)</strain>
        <plasmid evidence="6">pSLE1</plasmid>
    </source>
</reference>
<dbReference type="SMART" id="SM00345">
    <property type="entry name" value="HTH_GNTR"/>
    <property type="match status" value="1"/>
</dbReference>
<keyword evidence="1" id="KW-0805">Transcription regulation</keyword>
<dbReference type="KEGG" id="sle:sle1_102"/>
<accession>A0A0F7VKK6</accession>
<evidence type="ECO:0000313" key="6">
    <source>
        <dbReference type="Proteomes" id="UP000035016"/>
    </source>
</evidence>
<dbReference type="RefSeq" id="WP_047121295.1">
    <property type="nucleotide sequence ID" value="NZ_LN831788.1"/>
</dbReference>
<dbReference type="SUPFAM" id="SSF64288">
    <property type="entry name" value="Chorismate lyase-like"/>
    <property type="match status" value="1"/>
</dbReference>
<dbReference type="PANTHER" id="PTHR44846:SF17">
    <property type="entry name" value="GNTR-FAMILY TRANSCRIPTIONAL REGULATOR"/>
    <property type="match status" value="1"/>
</dbReference>
<dbReference type="Gene3D" id="1.10.10.10">
    <property type="entry name" value="Winged helix-like DNA-binding domain superfamily/Winged helix DNA-binding domain"/>
    <property type="match status" value="1"/>
</dbReference>
<feature type="domain" description="HTH gntR-type" evidence="4">
    <location>
        <begin position="4"/>
        <end position="72"/>
    </location>
</feature>
<evidence type="ECO:0000256" key="3">
    <source>
        <dbReference type="ARBA" id="ARBA00023163"/>
    </source>
</evidence>
<name>A0A0F7VKK6_STRLW</name>
<dbReference type="GO" id="GO:0003700">
    <property type="term" value="F:DNA-binding transcription factor activity"/>
    <property type="evidence" value="ECO:0007669"/>
    <property type="project" value="InterPro"/>
</dbReference>
<evidence type="ECO:0000256" key="2">
    <source>
        <dbReference type="ARBA" id="ARBA00023125"/>
    </source>
</evidence>
<dbReference type="Pfam" id="PF07702">
    <property type="entry name" value="UTRA"/>
    <property type="match status" value="1"/>
</dbReference>